<dbReference type="RefSeq" id="WP_156471165.1">
    <property type="nucleotide sequence ID" value="NZ_CP014750.1"/>
</dbReference>
<gene>
    <name evidence="1" type="ORF">A0127_05995</name>
</gene>
<dbReference type="KEGG" id="tpep:A0127_05995"/>
<protein>
    <submittedName>
        <fullName evidence="1">Uncharacterized protein</fullName>
    </submittedName>
</protein>
<dbReference type="OrthoDB" id="92005at2157"/>
<dbReference type="AlphaFoldDB" id="A0A142CVF1"/>
<name>A0A142CVF1_9EURY</name>
<dbReference type="GeneID" id="27140081"/>
<reference evidence="2" key="1">
    <citation type="submission" date="2016-03" db="EMBL/GenBank/DDBJ databases">
        <authorList>
            <person name="Oger P.M."/>
        </authorList>
    </citation>
    <scope>NUCLEOTIDE SEQUENCE [LARGE SCALE GENOMIC DNA]</scope>
    <source>
        <strain evidence="2">OG-1</strain>
    </source>
</reference>
<dbReference type="EMBL" id="CP014750">
    <property type="protein sequence ID" value="AMQ18753.1"/>
    <property type="molecule type" value="Genomic_DNA"/>
</dbReference>
<evidence type="ECO:0000313" key="2">
    <source>
        <dbReference type="Proteomes" id="UP000073604"/>
    </source>
</evidence>
<sequence>MPYRDMRAPYESIVLPLLFLREENMTPPNDTLEFMASLLEETQYTGNATLRLSFKGVTNYTVKELDYIINGWEVSGEWKGNGKEANIQLNPRLLRQKKQVCCNLRRASSSKRVGLF</sequence>
<keyword evidence="2" id="KW-1185">Reference proteome</keyword>
<dbReference type="STRING" id="53952.A0127_05995"/>
<evidence type="ECO:0000313" key="1">
    <source>
        <dbReference type="EMBL" id="AMQ18753.1"/>
    </source>
</evidence>
<organism evidence="1 2">
    <name type="scientific">Thermococcus peptonophilus</name>
    <dbReference type="NCBI Taxonomy" id="53952"/>
    <lineage>
        <taxon>Archaea</taxon>
        <taxon>Methanobacteriati</taxon>
        <taxon>Methanobacteriota</taxon>
        <taxon>Thermococci</taxon>
        <taxon>Thermococcales</taxon>
        <taxon>Thermococcaceae</taxon>
        <taxon>Thermococcus</taxon>
    </lineage>
</organism>
<dbReference type="Proteomes" id="UP000073604">
    <property type="component" value="Chromosome"/>
</dbReference>
<proteinExistence type="predicted"/>
<accession>A0A142CVF1</accession>